<feature type="domain" description="C2H2-type" evidence="10">
    <location>
        <begin position="231"/>
        <end position="258"/>
    </location>
</feature>
<sequence length="261" mass="30845">MEVKQEVMEETCKIEVDHNELNDVLLDTFKSEIKEEPQSETTHHSFDYLNSEEYPLKTDVKQDEDKLCPLEVKQSFICEDTPTDECNELKDHISKQMTQCTTAIKKVKAVERRSQEKQLECEISPKQFSTSSYLKVHMKMHSGENLFECEICTKKFLRSSTLKEHMRVHTGEKRFACDICTKQFLRRFTLKEHMRVHTGEKRFACDICTKQFLRRFTLKEHMRVHTGEKRFACDICTKQFSHKPHLKVHMMTHTGEKPFGC</sequence>
<feature type="domain" description="C2H2-type" evidence="10">
    <location>
        <begin position="203"/>
        <end position="230"/>
    </location>
</feature>
<keyword evidence="7" id="KW-0539">Nucleus</keyword>
<evidence type="ECO:0000256" key="4">
    <source>
        <dbReference type="ARBA" id="ARBA00022771"/>
    </source>
</evidence>
<evidence type="ECO:0000256" key="3">
    <source>
        <dbReference type="ARBA" id="ARBA00022737"/>
    </source>
</evidence>
<dbReference type="InterPro" id="IPR050527">
    <property type="entry name" value="Snail/Krueppel_Znf"/>
</dbReference>
<dbReference type="SUPFAM" id="SSF57667">
    <property type="entry name" value="beta-beta-alpha zinc fingers"/>
    <property type="match status" value="3"/>
</dbReference>
<evidence type="ECO:0000256" key="9">
    <source>
        <dbReference type="PROSITE-ProRule" id="PRU00042"/>
    </source>
</evidence>
<proteinExistence type="inferred from homology"/>
<dbReference type="PANTHER" id="PTHR24388">
    <property type="entry name" value="ZINC FINGER PROTEIN"/>
    <property type="match status" value="1"/>
</dbReference>
<protein>
    <submittedName>
        <fullName evidence="11">Zinc finger protein 225-like</fullName>
    </submittedName>
</protein>
<comment type="subcellular location">
    <subcellularLocation>
        <location evidence="1">Nucleus</location>
    </subcellularLocation>
</comment>
<feature type="non-terminal residue" evidence="11">
    <location>
        <position position="261"/>
    </location>
</feature>
<dbReference type="GO" id="GO:0005634">
    <property type="term" value="C:nucleus"/>
    <property type="evidence" value="ECO:0007669"/>
    <property type="project" value="UniProtKB-SubCell"/>
</dbReference>
<name>A0A6P7FYD0_DIAVI</name>
<dbReference type="FunFam" id="3.30.160.60:FF:000733">
    <property type="entry name" value="Zinc finger protein 236 variant"/>
    <property type="match status" value="1"/>
</dbReference>
<dbReference type="SMART" id="SM00355">
    <property type="entry name" value="ZnF_C2H2"/>
    <property type="match status" value="5"/>
</dbReference>
<evidence type="ECO:0000256" key="1">
    <source>
        <dbReference type="ARBA" id="ARBA00004123"/>
    </source>
</evidence>
<dbReference type="FunFam" id="3.30.160.60:FF:000624">
    <property type="entry name" value="zinc finger protein 697"/>
    <property type="match status" value="3"/>
</dbReference>
<comment type="similarity">
    <text evidence="8">Belongs to the snail C2H2-type zinc-finger protein family.</text>
</comment>
<keyword evidence="3" id="KW-0677">Repeat</keyword>
<dbReference type="InParanoid" id="A0A6P7FYD0"/>
<dbReference type="AlphaFoldDB" id="A0A6P7FYD0"/>
<dbReference type="RefSeq" id="XP_028141506.1">
    <property type="nucleotide sequence ID" value="XM_028285705.1"/>
</dbReference>
<evidence type="ECO:0000256" key="2">
    <source>
        <dbReference type="ARBA" id="ARBA00022723"/>
    </source>
</evidence>
<reference evidence="11" key="1">
    <citation type="submission" date="2025-08" db="UniProtKB">
        <authorList>
            <consortium name="RefSeq"/>
        </authorList>
    </citation>
    <scope>IDENTIFICATION</scope>
    <source>
        <tissue evidence="11">Whole insect</tissue>
    </source>
</reference>
<dbReference type="OrthoDB" id="6077919at2759"/>
<organism evidence="11">
    <name type="scientific">Diabrotica virgifera virgifera</name>
    <name type="common">western corn rootworm</name>
    <dbReference type="NCBI Taxonomy" id="50390"/>
    <lineage>
        <taxon>Eukaryota</taxon>
        <taxon>Metazoa</taxon>
        <taxon>Ecdysozoa</taxon>
        <taxon>Arthropoda</taxon>
        <taxon>Hexapoda</taxon>
        <taxon>Insecta</taxon>
        <taxon>Pterygota</taxon>
        <taxon>Neoptera</taxon>
        <taxon>Endopterygota</taxon>
        <taxon>Coleoptera</taxon>
        <taxon>Polyphaga</taxon>
        <taxon>Cucujiformia</taxon>
        <taxon>Chrysomeloidea</taxon>
        <taxon>Chrysomelidae</taxon>
        <taxon>Galerucinae</taxon>
        <taxon>Diabroticina</taxon>
        <taxon>Diabroticites</taxon>
        <taxon>Diabrotica</taxon>
    </lineage>
</organism>
<dbReference type="PANTHER" id="PTHR24388:SF54">
    <property type="entry name" value="PROTEIN ESCARGOT"/>
    <property type="match status" value="1"/>
</dbReference>
<feature type="domain" description="C2H2-type" evidence="10">
    <location>
        <begin position="119"/>
        <end position="146"/>
    </location>
</feature>
<dbReference type="GO" id="GO:0008270">
    <property type="term" value="F:zinc ion binding"/>
    <property type="evidence" value="ECO:0007669"/>
    <property type="project" value="UniProtKB-KW"/>
</dbReference>
<dbReference type="InterPro" id="IPR013087">
    <property type="entry name" value="Znf_C2H2_type"/>
</dbReference>
<dbReference type="KEGG" id="dvv:114335462"/>
<evidence type="ECO:0000259" key="10">
    <source>
        <dbReference type="PROSITE" id="PS50157"/>
    </source>
</evidence>
<evidence type="ECO:0000256" key="8">
    <source>
        <dbReference type="ARBA" id="ARBA00037948"/>
    </source>
</evidence>
<dbReference type="InterPro" id="IPR036236">
    <property type="entry name" value="Znf_C2H2_sf"/>
</dbReference>
<keyword evidence="6" id="KW-0238">DNA-binding</keyword>
<evidence type="ECO:0000256" key="7">
    <source>
        <dbReference type="ARBA" id="ARBA00023242"/>
    </source>
</evidence>
<keyword evidence="2" id="KW-0479">Metal-binding</keyword>
<dbReference type="GO" id="GO:0000978">
    <property type="term" value="F:RNA polymerase II cis-regulatory region sequence-specific DNA binding"/>
    <property type="evidence" value="ECO:0007669"/>
    <property type="project" value="TreeGrafter"/>
</dbReference>
<dbReference type="Pfam" id="PF00096">
    <property type="entry name" value="zf-C2H2"/>
    <property type="match status" value="4"/>
</dbReference>
<keyword evidence="5" id="KW-0862">Zinc</keyword>
<dbReference type="GO" id="GO:0000981">
    <property type="term" value="F:DNA-binding transcription factor activity, RNA polymerase II-specific"/>
    <property type="evidence" value="ECO:0007669"/>
    <property type="project" value="TreeGrafter"/>
</dbReference>
<feature type="domain" description="C2H2-type" evidence="10">
    <location>
        <begin position="175"/>
        <end position="202"/>
    </location>
</feature>
<evidence type="ECO:0000313" key="11">
    <source>
        <dbReference type="RefSeq" id="XP_028141506.1"/>
    </source>
</evidence>
<dbReference type="PROSITE" id="PS00028">
    <property type="entry name" value="ZINC_FINGER_C2H2_1"/>
    <property type="match status" value="4"/>
</dbReference>
<feature type="domain" description="C2H2-type" evidence="10">
    <location>
        <begin position="147"/>
        <end position="174"/>
    </location>
</feature>
<accession>A0A6P7FYD0</accession>
<dbReference type="PROSITE" id="PS50157">
    <property type="entry name" value="ZINC_FINGER_C2H2_2"/>
    <property type="match status" value="5"/>
</dbReference>
<dbReference type="Gene3D" id="3.30.160.60">
    <property type="entry name" value="Classic Zinc Finger"/>
    <property type="match status" value="5"/>
</dbReference>
<evidence type="ECO:0000256" key="5">
    <source>
        <dbReference type="ARBA" id="ARBA00022833"/>
    </source>
</evidence>
<evidence type="ECO:0000256" key="6">
    <source>
        <dbReference type="ARBA" id="ARBA00023125"/>
    </source>
</evidence>
<keyword evidence="4 9" id="KW-0863">Zinc-finger</keyword>
<gene>
    <name evidence="11" type="primary">LOC114335462</name>
</gene>